<dbReference type="InterPro" id="IPR000192">
    <property type="entry name" value="Aminotrans_V_dom"/>
</dbReference>
<feature type="domain" description="Aminotransferase class V" evidence="10">
    <location>
        <begin position="261"/>
        <end position="630"/>
    </location>
</feature>
<evidence type="ECO:0000256" key="8">
    <source>
        <dbReference type="RuleBase" id="RU004506"/>
    </source>
</evidence>
<evidence type="ECO:0000256" key="9">
    <source>
        <dbReference type="SAM" id="MobiDB-lite"/>
    </source>
</evidence>
<dbReference type="InterPro" id="IPR020578">
    <property type="entry name" value="Aminotrans_V_PyrdxlP_BS"/>
</dbReference>
<dbReference type="NCBIfam" id="TIGR01979">
    <property type="entry name" value="sufS"/>
    <property type="match status" value="1"/>
</dbReference>
<proteinExistence type="inferred from homology"/>
<sequence length="646" mass="67059">MPSACWRMSMSATTMTTPDAAALTLPPPVAGFGGPESGLPDIGPESGLPDIGPAAGADVALIARLANQFFQAFPSGPAPTVAPPSGLSAAQAPGPLPAVPQPGPAANPSISPAPSLRPTAPAVPPATGDGGLGSILHSLGGALSLVPPLPGTATVPSTPVAGAPPLPSGAPYFLDGGRNAAAGHGATPPSATPPSATLPSAAPPAVPAAPGLLVEVGALSVQLRAEQVPDLPLPAGPAFDPRAARRDFPILNQTVHGKSLIWLDNAATTQKPQAVIDRLARFYAEENSNIHRAAHALAARATDAYEEAREKARRFVGAADTSEIVFVRGATEAINLVAKAWGRHHIREGDEIVVTWLEHHANIVPWQQLCAETGARLRVVPVDEDGQIRLDEYARLLNPRTRLVSLTLVSNALGTVTPAAEMVAMARSAGAVTLVDGAQAVSHMPVNVQALGCDFFVLSGHKMFGPTGIGLLYGRQEVLEGMQPWQGGGNMIADVTFEKTVYQPAPMRFEAGTGNIADAVGLGAAIDYLDRIGMPVIAAYEHSLLEYATAGLSTVPGLRLIGTAREKAGVLSFVLDGCRTEEVGRALDREGIAVRSGHHCAQPILRRFGVESTVRPSLAFYNTCEDLDALTAALHRIRHTLVRRGH</sequence>
<dbReference type="PANTHER" id="PTHR43586:SF8">
    <property type="entry name" value="CYSTEINE DESULFURASE 1, CHLOROPLASTIC"/>
    <property type="match status" value="1"/>
</dbReference>
<protein>
    <recommendedName>
        <fullName evidence="3 8">Cysteine desulfurase</fullName>
        <ecNumber evidence="3 8">2.8.1.7</ecNumber>
    </recommendedName>
</protein>
<keyword evidence="11" id="KW-0032">Aminotransferase</keyword>
<dbReference type="GO" id="GO:0031071">
    <property type="term" value="F:cysteine desulfurase activity"/>
    <property type="evidence" value="ECO:0007669"/>
    <property type="project" value="UniProtKB-UniRule"/>
</dbReference>
<evidence type="ECO:0000256" key="1">
    <source>
        <dbReference type="ARBA" id="ARBA00001933"/>
    </source>
</evidence>
<dbReference type="GO" id="GO:0008483">
    <property type="term" value="F:transaminase activity"/>
    <property type="evidence" value="ECO:0007669"/>
    <property type="project" value="UniProtKB-KW"/>
</dbReference>
<comment type="similarity">
    <text evidence="2 8">Belongs to the class-V pyridoxal-phosphate-dependent aminotransferase family. Csd subfamily.</text>
</comment>
<feature type="region of interest" description="Disordered" evidence="9">
    <location>
        <begin position="169"/>
        <end position="204"/>
    </location>
</feature>
<dbReference type="InterPro" id="IPR015421">
    <property type="entry name" value="PyrdxlP-dep_Trfase_major"/>
</dbReference>
<evidence type="ECO:0000256" key="2">
    <source>
        <dbReference type="ARBA" id="ARBA00010447"/>
    </source>
</evidence>
<organism evidence="11">
    <name type="scientific">Azospirillum brasilense</name>
    <dbReference type="NCBI Taxonomy" id="192"/>
    <lineage>
        <taxon>Bacteria</taxon>
        <taxon>Pseudomonadati</taxon>
        <taxon>Pseudomonadota</taxon>
        <taxon>Alphaproteobacteria</taxon>
        <taxon>Rhodospirillales</taxon>
        <taxon>Azospirillaceae</taxon>
        <taxon>Azospirillum</taxon>
    </lineage>
</organism>
<dbReference type="AlphaFoldDB" id="A0A235HDP0"/>
<comment type="cofactor">
    <cofactor evidence="1 7">
        <name>pyridoxal 5'-phosphate</name>
        <dbReference type="ChEBI" id="CHEBI:597326"/>
    </cofactor>
</comment>
<comment type="caution">
    <text evidence="11">The sequence shown here is derived from an EMBL/GenBank/DDBJ whole genome shotgun (WGS) entry which is preliminary data.</text>
</comment>
<dbReference type="Pfam" id="PF00266">
    <property type="entry name" value="Aminotran_5"/>
    <property type="match status" value="1"/>
</dbReference>
<dbReference type="EMBL" id="NOWT01000011">
    <property type="protein sequence ID" value="OYD83812.1"/>
    <property type="molecule type" value="Genomic_DNA"/>
</dbReference>
<gene>
    <name evidence="11" type="ORF">CHT98_13585</name>
</gene>
<evidence type="ECO:0000313" key="11">
    <source>
        <dbReference type="EMBL" id="OYD83812.1"/>
    </source>
</evidence>
<evidence type="ECO:0000259" key="10">
    <source>
        <dbReference type="Pfam" id="PF00266"/>
    </source>
</evidence>
<dbReference type="EC" id="2.8.1.7" evidence="3 8"/>
<name>A0A235HDP0_AZOBR</name>
<dbReference type="InterPro" id="IPR010970">
    <property type="entry name" value="Cys_dSase_SufS"/>
</dbReference>
<dbReference type="NCBIfam" id="NF041166">
    <property type="entry name" value="f2_encap_cargo1"/>
    <property type="match status" value="1"/>
</dbReference>
<keyword evidence="11" id="KW-0614">Plasmid</keyword>
<geneLocation type="plasmid" evidence="11">
    <name>unnamed</name>
</geneLocation>
<dbReference type="SUPFAM" id="SSF53383">
    <property type="entry name" value="PLP-dependent transferases"/>
    <property type="match status" value="1"/>
</dbReference>
<dbReference type="PANTHER" id="PTHR43586">
    <property type="entry name" value="CYSTEINE DESULFURASE"/>
    <property type="match status" value="1"/>
</dbReference>
<reference evidence="11" key="1">
    <citation type="submission" date="2017-07" db="EMBL/GenBank/DDBJ databases">
        <title>Whole genome sequence of Azospirillum brasilense 2A1, a potential biofertilizer strain.</title>
        <authorList>
            <person name="Fontana C.A."/>
            <person name="Toffoli L.M."/>
            <person name="Salazar S.M."/>
            <person name="Puglisi E."/>
            <person name="Pedraza R."/>
            <person name="Bassi D."/>
            <person name="Cocconcelli P.S."/>
        </authorList>
    </citation>
    <scope>NUCLEOTIDE SEQUENCE [LARGE SCALE GENOMIC DNA]</scope>
    <source>
        <strain evidence="11">2A1</strain>
        <plasmid evidence="11">unnamed</plasmid>
    </source>
</reference>
<feature type="region of interest" description="Disordered" evidence="9">
    <location>
        <begin position="20"/>
        <end position="51"/>
    </location>
</feature>
<comment type="function">
    <text evidence="8">Catalyzes the removal of elemental sulfur and selenium atoms from L-cysteine, L-cystine, L-selenocysteine, and L-selenocystine to produce L-alanine.</text>
</comment>
<comment type="catalytic activity">
    <reaction evidence="6 8">
        <text>(sulfur carrier)-H + L-cysteine = (sulfur carrier)-SH + L-alanine</text>
        <dbReference type="Rhea" id="RHEA:43892"/>
        <dbReference type="Rhea" id="RHEA-COMP:14737"/>
        <dbReference type="Rhea" id="RHEA-COMP:14739"/>
        <dbReference type="ChEBI" id="CHEBI:29917"/>
        <dbReference type="ChEBI" id="CHEBI:35235"/>
        <dbReference type="ChEBI" id="CHEBI:57972"/>
        <dbReference type="ChEBI" id="CHEBI:64428"/>
        <dbReference type="EC" id="2.8.1.7"/>
    </reaction>
</comment>
<evidence type="ECO:0000256" key="5">
    <source>
        <dbReference type="ARBA" id="ARBA00022898"/>
    </source>
</evidence>
<evidence type="ECO:0000256" key="4">
    <source>
        <dbReference type="ARBA" id="ARBA00022679"/>
    </source>
</evidence>
<dbReference type="Gene3D" id="3.90.1150.10">
    <property type="entry name" value="Aspartate Aminotransferase, domain 1"/>
    <property type="match status" value="1"/>
</dbReference>
<keyword evidence="5 8" id="KW-0663">Pyridoxal phosphate</keyword>
<dbReference type="InterPro" id="IPR015424">
    <property type="entry name" value="PyrdxlP-dep_Trfase"/>
</dbReference>
<accession>A0A235HDP0</accession>
<feature type="region of interest" description="Disordered" evidence="9">
    <location>
        <begin position="77"/>
        <end position="129"/>
    </location>
</feature>
<dbReference type="Proteomes" id="UP000215367">
    <property type="component" value="Unassembled WGS sequence"/>
</dbReference>
<feature type="compositionally biased region" description="Low complexity" evidence="9">
    <location>
        <begin position="180"/>
        <end position="200"/>
    </location>
</feature>
<dbReference type="PROSITE" id="PS00595">
    <property type="entry name" value="AA_TRANSFER_CLASS_5"/>
    <property type="match status" value="1"/>
</dbReference>
<dbReference type="Gene3D" id="3.40.640.10">
    <property type="entry name" value="Type I PLP-dependent aspartate aminotransferase-like (Major domain)"/>
    <property type="match status" value="1"/>
</dbReference>
<dbReference type="InterPro" id="IPR015422">
    <property type="entry name" value="PyrdxlP-dep_Trfase_small"/>
</dbReference>
<evidence type="ECO:0000256" key="7">
    <source>
        <dbReference type="RuleBase" id="RU004504"/>
    </source>
</evidence>
<dbReference type="GO" id="GO:0030170">
    <property type="term" value="F:pyridoxal phosphate binding"/>
    <property type="evidence" value="ECO:0007669"/>
    <property type="project" value="UniProtKB-UniRule"/>
</dbReference>
<feature type="compositionally biased region" description="Pro residues" evidence="9">
    <location>
        <begin position="94"/>
        <end position="105"/>
    </location>
</feature>
<keyword evidence="4 8" id="KW-0808">Transferase</keyword>
<dbReference type="GO" id="GO:0006534">
    <property type="term" value="P:cysteine metabolic process"/>
    <property type="evidence" value="ECO:0007669"/>
    <property type="project" value="UniProtKB-UniRule"/>
</dbReference>
<evidence type="ECO:0000256" key="3">
    <source>
        <dbReference type="ARBA" id="ARBA00012239"/>
    </source>
</evidence>
<evidence type="ECO:0000256" key="6">
    <source>
        <dbReference type="ARBA" id="ARBA00050776"/>
    </source>
</evidence>
<dbReference type="CDD" id="cd06453">
    <property type="entry name" value="SufS_like"/>
    <property type="match status" value="1"/>
</dbReference>